<comment type="caution">
    <text evidence="1">The sequence shown here is derived from an EMBL/GenBank/DDBJ whole genome shotgun (WGS) entry which is preliminary data.</text>
</comment>
<evidence type="ECO:0000313" key="1">
    <source>
        <dbReference type="EMBL" id="MVO09986.1"/>
    </source>
</evidence>
<proteinExistence type="predicted"/>
<sequence length="243" mass="28430">MKNYILNIFLIAFSIGFGQSKNHSEKFRKLEPDVWLGIWDKQNSESALKIDTLFYDEIPKNLDFKGTVVEALKWKDVLGENILIQTVTGHFNWKDYEENSKSYMLQDKSELYAYLFRKTNSESEFVRVWKVYDFNKCYGVDWFTGFIPKATTITDVNNNGISEITLPYVLICRGGVDPGEMKIIMYEENTKYALRGSTMLMCKSENPYGGEYTSSENLKNNTIFLDFLVKRWNIHKCENGKYY</sequence>
<accession>A0A6I4IT09</accession>
<evidence type="ECO:0000313" key="2">
    <source>
        <dbReference type="Proteomes" id="UP000431264"/>
    </source>
</evidence>
<protein>
    <submittedName>
        <fullName evidence="1">Uncharacterized protein</fullName>
    </submittedName>
</protein>
<dbReference type="InterPro" id="IPR058148">
    <property type="entry name" value="M949_RS01915-like_dom"/>
</dbReference>
<reference evidence="2" key="1">
    <citation type="submission" date="2019-05" db="EMBL/GenBank/DDBJ databases">
        <title>Flavobacterium profundi sp. nov., isolated from a deep-sea seamount.</title>
        <authorList>
            <person name="Zhang D.-C."/>
        </authorList>
    </citation>
    <scope>NUCLEOTIDE SEQUENCE [LARGE SCALE GENOMIC DNA]</scope>
    <source>
        <strain evidence="2">TP390</strain>
    </source>
</reference>
<name>A0A6I4IT09_9FLAO</name>
<dbReference type="OrthoDB" id="8585774at2"/>
<dbReference type="EMBL" id="WQLW01000009">
    <property type="protein sequence ID" value="MVO09986.1"/>
    <property type="molecule type" value="Genomic_DNA"/>
</dbReference>
<organism evidence="1 2">
    <name type="scientific">Flavobacterium profundi</name>
    <dbReference type="NCBI Taxonomy" id="1774945"/>
    <lineage>
        <taxon>Bacteria</taxon>
        <taxon>Pseudomonadati</taxon>
        <taxon>Bacteroidota</taxon>
        <taxon>Flavobacteriia</taxon>
        <taxon>Flavobacteriales</taxon>
        <taxon>Flavobacteriaceae</taxon>
        <taxon>Flavobacterium</taxon>
    </lineage>
</organism>
<dbReference type="Proteomes" id="UP000431264">
    <property type="component" value="Unassembled WGS sequence"/>
</dbReference>
<dbReference type="NCBIfam" id="NF046077">
    <property type="entry name" value="LPS_M949_RS01915"/>
    <property type="match status" value="1"/>
</dbReference>
<dbReference type="RefSeq" id="WP_140998354.1">
    <property type="nucleotide sequence ID" value="NZ_VDCZ01000009.1"/>
</dbReference>
<keyword evidence="2" id="KW-1185">Reference proteome</keyword>
<dbReference type="AlphaFoldDB" id="A0A6I4IT09"/>
<gene>
    <name evidence="1" type="ORF">GOQ30_12515</name>
</gene>